<reference evidence="1 2" key="1">
    <citation type="journal article" date="2018" name="PLoS ONE">
        <title>The draft genome of Kipferlia bialata reveals reductive genome evolution in fornicate parasites.</title>
        <authorList>
            <person name="Tanifuji G."/>
            <person name="Takabayashi S."/>
            <person name="Kume K."/>
            <person name="Takagi M."/>
            <person name="Nakayama T."/>
            <person name="Kamikawa R."/>
            <person name="Inagaki Y."/>
            <person name="Hashimoto T."/>
        </authorList>
    </citation>
    <scope>NUCLEOTIDE SEQUENCE [LARGE SCALE GENOMIC DNA]</scope>
    <source>
        <strain evidence="1">NY0173</strain>
    </source>
</reference>
<organism evidence="1 2">
    <name type="scientific">Kipferlia bialata</name>
    <dbReference type="NCBI Taxonomy" id="797122"/>
    <lineage>
        <taxon>Eukaryota</taxon>
        <taxon>Metamonada</taxon>
        <taxon>Carpediemonas-like organisms</taxon>
        <taxon>Kipferlia</taxon>
    </lineage>
</organism>
<evidence type="ECO:0000313" key="2">
    <source>
        <dbReference type="Proteomes" id="UP000265618"/>
    </source>
</evidence>
<proteinExistence type="predicted"/>
<evidence type="ECO:0000313" key="1">
    <source>
        <dbReference type="EMBL" id="GCA64841.1"/>
    </source>
</evidence>
<sequence>MGCGQTRYSVGTVFRGDVENSMQIAVRDWLCVPLPAAVQYSVHGNTLLYTDTASTLQAMDLTPLLHSHLLRAAVTPHIASVPWVDDGSTTQPFTPTLKGIVGRRLVAVALEETSLGVVGLAEYDCARCEWSVSVQPRADVPILPPVTGQAIVVGESMYAYLGGRLLSVPLSTPSPNSPTPTTLYPLSLSGQPQYDRDSQYIVLPTLAGYRRQRVTGPLPLLGETRLVPTVGGRTAAGDCVGGA</sequence>
<accession>A0A391NUF2</accession>
<protein>
    <submittedName>
        <fullName evidence="1">Uncharacterized protein</fullName>
    </submittedName>
</protein>
<feature type="non-terminal residue" evidence="1">
    <location>
        <position position="243"/>
    </location>
</feature>
<name>A0A391NUF2_9EUKA</name>
<comment type="caution">
    <text evidence="1">The sequence shown here is derived from an EMBL/GenBank/DDBJ whole genome shotgun (WGS) entry which is preliminary data.</text>
</comment>
<dbReference type="EMBL" id="BDIP01008796">
    <property type="protein sequence ID" value="GCA64841.1"/>
    <property type="molecule type" value="Genomic_DNA"/>
</dbReference>
<dbReference type="AlphaFoldDB" id="A0A391NUF2"/>
<gene>
    <name evidence="1" type="ORF">KIPB_015545</name>
</gene>
<dbReference type="Proteomes" id="UP000265618">
    <property type="component" value="Unassembled WGS sequence"/>
</dbReference>
<keyword evidence="2" id="KW-1185">Reference proteome</keyword>